<dbReference type="HOGENOM" id="CLU_3304577_0_0_10"/>
<sequence>MPGYKSQPGPGRSEHRKTCPIITTGQAKRLNQRITVRLP</sequence>
<dbReference type="Proteomes" id="UP000014073">
    <property type="component" value="Unassembled WGS sequence"/>
</dbReference>
<keyword evidence="3" id="KW-1185">Reference proteome</keyword>
<accession>S0FC33</accession>
<dbReference type="STRING" id="547042.BACCOPRO_01495"/>
<evidence type="ECO:0000313" key="3">
    <source>
        <dbReference type="Proteomes" id="UP000014073"/>
    </source>
</evidence>
<protein>
    <submittedName>
        <fullName evidence="2">Uncharacterized protein</fullName>
    </submittedName>
</protein>
<gene>
    <name evidence="2" type="ORF">BACCOPRO_01495</name>
</gene>
<dbReference type="AlphaFoldDB" id="S0FC33"/>
<organism evidence="2 3">
    <name type="scientific">Phocaeicola coprophilus DSM 18228 = JCM 13818</name>
    <dbReference type="NCBI Taxonomy" id="547042"/>
    <lineage>
        <taxon>Bacteria</taxon>
        <taxon>Pseudomonadati</taxon>
        <taxon>Bacteroidota</taxon>
        <taxon>Bacteroidia</taxon>
        <taxon>Bacteroidales</taxon>
        <taxon>Bacteroidaceae</taxon>
        <taxon>Phocaeicola</taxon>
    </lineage>
</organism>
<proteinExistence type="predicted"/>
<reference evidence="2 3" key="1">
    <citation type="submission" date="2008-12" db="EMBL/GenBank/DDBJ databases">
        <authorList>
            <person name="Fulton L."/>
            <person name="Clifton S."/>
            <person name="Fulton B."/>
            <person name="Xu J."/>
            <person name="Minx P."/>
            <person name="Pepin K.H."/>
            <person name="Johnson M."/>
            <person name="Bhonagiri V."/>
            <person name="Nash W.E."/>
            <person name="Mardis E.R."/>
            <person name="Wilson R.K."/>
        </authorList>
    </citation>
    <scope>NUCLEOTIDE SEQUENCE [LARGE SCALE GENOMIC DNA]</scope>
    <source>
        <strain evidence="2 3">DSM 18228</strain>
    </source>
</reference>
<comment type="caution">
    <text evidence="2">The sequence shown here is derived from an EMBL/GenBank/DDBJ whole genome shotgun (WGS) entry which is preliminary data.</text>
</comment>
<feature type="region of interest" description="Disordered" evidence="1">
    <location>
        <begin position="1"/>
        <end position="21"/>
    </location>
</feature>
<name>S0FC33_9BACT</name>
<dbReference type="EMBL" id="ACBW01000110">
    <property type="protein sequence ID" value="EEF76001.1"/>
    <property type="molecule type" value="Genomic_DNA"/>
</dbReference>
<evidence type="ECO:0000256" key="1">
    <source>
        <dbReference type="SAM" id="MobiDB-lite"/>
    </source>
</evidence>
<evidence type="ECO:0000313" key="2">
    <source>
        <dbReference type="EMBL" id="EEF76001.1"/>
    </source>
</evidence>